<keyword evidence="9" id="KW-0418">Kinase</keyword>
<evidence type="ECO:0000256" key="17">
    <source>
        <dbReference type="ARBA" id="ARBA00048679"/>
    </source>
</evidence>
<evidence type="ECO:0000256" key="3">
    <source>
        <dbReference type="ARBA" id="ARBA00022527"/>
    </source>
</evidence>
<dbReference type="InterPro" id="IPR000719">
    <property type="entry name" value="Prot_kinase_dom"/>
</dbReference>
<keyword evidence="13" id="KW-0119">Carbohydrate metabolism</keyword>
<dbReference type="InterPro" id="IPR017441">
    <property type="entry name" value="Protein_kinase_ATP_BS"/>
</dbReference>
<dbReference type="PROSITE" id="PS00107">
    <property type="entry name" value="PROTEIN_KINASE_ATP"/>
    <property type="match status" value="1"/>
</dbReference>
<dbReference type="GO" id="GO:0046872">
    <property type="term" value="F:metal ion binding"/>
    <property type="evidence" value="ECO:0007669"/>
    <property type="project" value="UniProtKB-KW"/>
</dbReference>
<dbReference type="Pfam" id="PF00069">
    <property type="entry name" value="Pkinase"/>
    <property type="match status" value="1"/>
</dbReference>
<dbReference type="SMART" id="SM00220">
    <property type="entry name" value="S_TKc"/>
    <property type="match status" value="1"/>
</dbReference>
<evidence type="ECO:0000256" key="15">
    <source>
        <dbReference type="ARBA" id="ARBA00025890"/>
    </source>
</evidence>
<evidence type="ECO:0000256" key="14">
    <source>
        <dbReference type="ARBA" id="ARBA00024334"/>
    </source>
</evidence>
<keyword evidence="7" id="KW-0677">Repeat</keyword>
<reference evidence="21" key="1">
    <citation type="submission" date="2023-01" db="EMBL/GenBank/DDBJ databases">
        <title>Metagenome sequencing of chrysophaentin producing Chrysophaeum taylorii.</title>
        <authorList>
            <person name="Davison J."/>
            <person name="Bewley C."/>
        </authorList>
    </citation>
    <scope>NUCLEOTIDE SEQUENCE</scope>
    <source>
        <strain evidence="21">NIES-1699</strain>
    </source>
</reference>
<dbReference type="InterPro" id="IPR008271">
    <property type="entry name" value="Ser/Thr_kinase_AS"/>
</dbReference>
<dbReference type="AlphaFoldDB" id="A0AAD7U4K1"/>
<evidence type="ECO:0000256" key="8">
    <source>
        <dbReference type="ARBA" id="ARBA00022741"/>
    </source>
</evidence>
<keyword evidence="12" id="KW-0112">Calmodulin-binding</keyword>
<dbReference type="GO" id="GO:0005964">
    <property type="term" value="C:phosphorylase kinase complex"/>
    <property type="evidence" value="ECO:0007669"/>
    <property type="project" value="InterPro"/>
</dbReference>
<dbReference type="PANTHER" id="PTHR24347">
    <property type="entry name" value="SERINE/THREONINE-PROTEIN KINASE"/>
    <property type="match status" value="1"/>
</dbReference>
<dbReference type="GO" id="GO:0005524">
    <property type="term" value="F:ATP binding"/>
    <property type="evidence" value="ECO:0007669"/>
    <property type="project" value="UniProtKB-UniRule"/>
</dbReference>
<keyword evidence="5" id="KW-0808">Transferase</keyword>
<dbReference type="FunFam" id="1.10.510.10:FF:000026">
    <property type="entry name" value="Calcium/calmodulin-dependent protein kinase type 1"/>
    <property type="match status" value="1"/>
</dbReference>
<evidence type="ECO:0000256" key="10">
    <source>
        <dbReference type="ARBA" id="ARBA00022837"/>
    </source>
</evidence>
<evidence type="ECO:0000256" key="5">
    <source>
        <dbReference type="ARBA" id="ARBA00022679"/>
    </source>
</evidence>
<organism evidence="21 22">
    <name type="scientific">Chrysophaeum taylorii</name>
    <dbReference type="NCBI Taxonomy" id="2483200"/>
    <lineage>
        <taxon>Eukaryota</taxon>
        <taxon>Sar</taxon>
        <taxon>Stramenopiles</taxon>
        <taxon>Ochrophyta</taxon>
        <taxon>Pelagophyceae</taxon>
        <taxon>Pelagomonadales</taxon>
        <taxon>Pelagomonadaceae</taxon>
        <taxon>Chrysophaeum</taxon>
    </lineage>
</organism>
<dbReference type="PROSITE" id="PS00108">
    <property type="entry name" value="PROTEIN_KINASE_ST"/>
    <property type="match status" value="1"/>
</dbReference>
<dbReference type="PRINTS" id="PR01049">
    <property type="entry name" value="PHOSPHBKNASE"/>
</dbReference>
<dbReference type="PROSITE" id="PS50011">
    <property type="entry name" value="PROTEIN_KINASE_DOM"/>
    <property type="match status" value="1"/>
</dbReference>
<comment type="similarity">
    <text evidence="14">Belongs to the protein kinase superfamily. Ser/Thr protein kinase family. CDPK subfamily.</text>
</comment>
<dbReference type="CDD" id="cd05117">
    <property type="entry name" value="STKc_CAMK"/>
    <property type="match status" value="1"/>
</dbReference>
<evidence type="ECO:0000256" key="16">
    <source>
        <dbReference type="ARBA" id="ARBA00047899"/>
    </source>
</evidence>
<feature type="binding site" evidence="18">
    <location>
        <position position="61"/>
    </location>
    <ligand>
        <name>ATP</name>
        <dbReference type="ChEBI" id="CHEBI:30616"/>
    </ligand>
</feature>
<evidence type="ECO:0000313" key="22">
    <source>
        <dbReference type="Proteomes" id="UP001230188"/>
    </source>
</evidence>
<evidence type="ECO:0000313" key="21">
    <source>
        <dbReference type="EMBL" id="KAJ8598221.1"/>
    </source>
</evidence>
<keyword evidence="4" id="KW-0321">Glycogen metabolism</keyword>
<dbReference type="GO" id="GO:0005516">
    <property type="term" value="F:calmodulin binding"/>
    <property type="evidence" value="ECO:0007669"/>
    <property type="project" value="UniProtKB-KW"/>
</dbReference>
<dbReference type="GO" id="GO:0005977">
    <property type="term" value="P:glycogen metabolic process"/>
    <property type="evidence" value="ECO:0007669"/>
    <property type="project" value="UniProtKB-KW"/>
</dbReference>
<keyword evidence="3 19" id="KW-0723">Serine/threonine-protein kinase</keyword>
<evidence type="ECO:0000256" key="19">
    <source>
        <dbReference type="RuleBase" id="RU000304"/>
    </source>
</evidence>
<comment type="cofactor">
    <cofactor evidence="2">
        <name>Mg(2+)</name>
        <dbReference type="ChEBI" id="CHEBI:18420"/>
    </cofactor>
</comment>
<evidence type="ECO:0000256" key="12">
    <source>
        <dbReference type="ARBA" id="ARBA00022860"/>
    </source>
</evidence>
<evidence type="ECO:0000256" key="1">
    <source>
        <dbReference type="ARBA" id="ARBA00001674"/>
    </source>
</evidence>
<evidence type="ECO:0000256" key="4">
    <source>
        <dbReference type="ARBA" id="ARBA00022600"/>
    </source>
</evidence>
<accession>A0AAD7U4K1</accession>
<evidence type="ECO:0000256" key="9">
    <source>
        <dbReference type="ARBA" id="ARBA00022777"/>
    </source>
</evidence>
<gene>
    <name evidence="21" type="ORF">CTAYLR_005529</name>
</gene>
<comment type="caution">
    <text evidence="21">The sequence shown here is derived from an EMBL/GenBank/DDBJ whole genome shotgun (WGS) entry which is preliminary data.</text>
</comment>
<dbReference type="GO" id="GO:0004689">
    <property type="term" value="F:phosphorylase kinase activity"/>
    <property type="evidence" value="ECO:0007669"/>
    <property type="project" value="UniProtKB-EC"/>
</dbReference>
<keyword evidence="11 18" id="KW-0067">ATP-binding</keyword>
<dbReference type="Gene3D" id="3.30.200.20">
    <property type="entry name" value="Phosphorylase Kinase, domain 1"/>
    <property type="match status" value="1"/>
</dbReference>
<evidence type="ECO:0000256" key="6">
    <source>
        <dbReference type="ARBA" id="ARBA00022723"/>
    </source>
</evidence>
<evidence type="ECO:0000259" key="20">
    <source>
        <dbReference type="PROSITE" id="PS50011"/>
    </source>
</evidence>
<keyword evidence="6" id="KW-0479">Metal-binding</keyword>
<keyword evidence="22" id="KW-1185">Reference proteome</keyword>
<evidence type="ECO:0000256" key="2">
    <source>
        <dbReference type="ARBA" id="ARBA00001946"/>
    </source>
</evidence>
<evidence type="ECO:0000256" key="18">
    <source>
        <dbReference type="PROSITE-ProRule" id="PRU10141"/>
    </source>
</evidence>
<sequence length="335" mass="37914">MGICGSTAIKRDAADAENDTDFSKAYTLDHRAELGTGAFSKVLKGAKRMPDGSSGLAVAVKCISKTAELKAEDIASLQEEVAVLRSIDHPNIIKLYDFFEEKKMYYMVIELMEGGELFERIVKKTFYNEKEARDLIRILLDALAYLHHRNIVHRDLKPENLLLKSPYNDFDIKLADFGFAKQVNGKSLDTQCGTPGYVAPEILKGTKYGSEVDMWSCGVIVYILLGGYPPFHDDNHAILYRKIKAADYTFEPQYWEQVSDDAKDLIRKMLVVNPDSRLTADQALRHPWFLVGDHELISRNLTSTLDTMKKFNARRKFRGTVRGVILTNKMAKGTF</sequence>
<dbReference type="InterPro" id="IPR002291">
    <property type="entry name" value="Phosph_kin_gamma"/>
</dbReference>
<comment type="catalytic activity">
    <reaction evidence="16">
        <text>L-threonyl-[protein] + ATP = O-phospho-L-threonyl-[protein] + ADP + H(+)</text>
        <dbReference type="Rhea" id="RHEA:46608"/>
        <dbReference type="Rhea" id="RHEA-COMP:11060"/>
        <dbReference type="Rhea" id="RHEA-COMP:11605"/>
        <dbReference type="ChEBI" id="CHEBI:15378"/>
        <dbReference type="ChEBI" id="CHEBI:30013"/>
        <dbReference type="ChEBI" id="CHEBI:30616"/>
        <dbReference type="ChEBI" id="CHEBI:61977"/>
        <dbReference type="ChEBI" id="CHEBI:456216"/>
        <dbReference type="EC" id="2.7.11.1"/>
    </reaction>
</comment>
<comment type="catalytic activity">
    <reaction evidence="1">
        <text>2 ATP + phosphorylase b = 2 ADP + phosphorylase a.</text>
        <dbReference type="EC" id="2.7.11.19"/>
    </reaction>
</comment>
<protein>
    <recommendedName>
        <fullName evidence="20">Protein kinase domain-containing protein</fullName>
    </recommendedName>
</protein>
<dbReference type="EMBL" id="JAQMWT010000684">
    <property type="protein sequence ID" value="KAJ8598221.1"/>
    <property type="molecule type" value="Genomic_DNA"/>
</dbReference>
<evidence type="ECO:0000256" key="7">
    <source>
        <dbReference type="ARBA" id="ARBA00022737"/>
    </source>
</evidence>
<proteinExistence type="inferred from homology"/>
<comment type="subunit">
    <text evidence="15">Hexadecamer of 4 heterotetramers, each composed of alpha, beta, gamma, and delta subunits. Alpha (PHKA1 or PHKA2) and beta (PHKB) are regulatory subunits, gamma (PHKG1 or PHKG2) is the catalytic subunit, and delta is calmodulin.</text>
</comment>
<evidence type="ECO:0000256" key="11">
    <source>
        <dbReference type="ARBA" id="ARBA00022840"/>
    </source>
</evidence>
<keyword evidence="8 18" id="KW-0547">Nucleotide-binding</keyword>
<dbReference type="FunFam" id="3.30.200.20:FF:000315">
    <property type="entry name" value="Calcium-dependent protein kinase 3"/>
    <property type="match status" value="1"/>
</dbReference>
<comment type="catalytic activity">
    <reaction evidence="17">
        <text>L-seryl-[protein] + ATP = O-phospho-L-seryl-[protein] + ADP + H(+)</text>
        <dbReference type="Rhea" id="RHEA:17989"/>
        <dbReference type="Rhea" id="RHEA-COMP:9863"/>
        <dbReference type="Rhea" id="RHEA-COMP:11604"/>
        <dbReference type="ChEBI" id="CHEBI:15378"/>
        <dbReference type="ChEBI" id="CHEBI:29999"/>
        <dbReference type="ChEBI" id="CHEBI:30616"/>
        <dbReference type="ChEBI" id="CHEBI:83421"/>
        <dbReference type="ChEBI" id="CHEBI:456216"/>
        <dbReference type="EC" id="2.7.11.1"/>
    </reaction>
</comment>
<name>A0AAD7U4K1_9STRA</name>
<feature type="domain" description="Protein kinase" evidence="20">
    <location>
        <begin position="28"/>
        <end position="289"/>
    </location>
</feature>
<dbReference type="Proteomes" id="UP001230188">
    <property type="component" value="Unassembled WGS sequence"/>
</dbReference>
<evidence type="ECO:0000256" key="13">
    <source>
        <dbReference type="ARBA" id="ARBA00023277"/>
    </source>
</evidence>
<dbReference type="Gene3D" id="6.10.140.620">
    <property type="match status" value="1"/>
</dbReference>
<dbReference type="InterPro" id="IPR011009">
    <property type="entry name" value="Kinase-like_dom_sf"/>
</dbReference>
<dbReference type="Gene3D" id="1.10.510.10">
    <property type="entry name" value="Transferase(Phosphotransferase) domain 1"/>
    <property type="match status" value="1"/>
</dbReference>
<dbReference type="SUPFAM" id="SSF56112">
    <property type="entry name" value="Protein kinase-like (PK-like)"/>
    <property type="match status" value="1"/>
</dbReference>
<keyword evidence="10" id="KW-0106">Calcium</keyword>